<feature type="compositionally biased region" description="Polar residues" evidence="1">
    <location>
        <begin position="311"/>
        <end position="338"/>
    </location>
</feature>
<comment type="caution">
    <text evidence="2">The sequence shown here is derived from an EMBL/GenBank/DDBJ whole genome shotgun (WGS) entry which is preliminary data.</text>
</comment>
<organism evidence="2 3">
    <name type="scientific">Favolaschia claudopus</name>
    <dbReference type="NCBI Taxonomy" id="2862362"/>
    <lineage>
        <taxon>Eukaryota</taxon>
        <taxon>Fungi</taxon>
        <taxon>Dikarya</taxon>
        <taxon>Basidiomycota</taxon>
        <taxon>Agaricomycotina</taxon>
        <taxon>Agaricomycetes</taxon>
        <taxon>Agaricomycetidae</taxon>
        <taxon>Agaricales</taxon>
        <taxon>Marasmiineae</taxon>
        <taxon>Mycenaceae</taxon>
        <taxon>Favolaschia</taxon>
    </lineage>
</organism>
<reference evidence="2 3" key="1">
    <citation type="journal article" date="2024" name="J Genomics">
        <title>Draft genome sequencing and assembly of Favolaschia claudopus CIRM-BRFM 2984 isolated from oak limbs.</title>
        <authorList>
            <person name="Navarro D."/>
            <person name="Drula E."/>
            <person name="Chaduli D."/>
            <person name="Cazenave R."/>
            <person name="Ahrendt S."/>
            <person name="Wang J."/>
            <person name="Lipzen A."/>
            <person name="Daum C."/>
            <person name="Barry K."/>
            <person name="Grigoriev I.V."/>
            <person name="Favel A."/>
            <person name="Rosso M.N."/>
            <person name="Martin F."/>
        </authorList>
    </citation>
    <scope>NUCLEOTIDE SEQUENCE [LARGE SCALE GENOMIC DNA]</scope>
    <source>
        <strain evidence="2 3">CIRM-BRFM 2984</strain>
    </source>
</reference>
<proteinExistence type="predicted"/>
<dbReference type="AlphaFoldDB" id="A0AAW0DR82"/>
<accession>A0AAW0DR82</accession>
<dbReference type="Proteomes" id="UP001362999">
    <property type="component" value="Unassembled WGS sequence"/>
</dbReference>
<evidence type="ECO:0000313" key="2">
    <source>
        <dbReference type="EMBL" id="KAK7053669.1"/>
    </source>
</evidence>
<sequence length="682" mass="76765">MDLLKNQNPEVASAPLGPFDGRVGAIAQIGPESYYITTNTDYIPMPQASQAVYLRPDMRFGVDDPTLWPQPFSETFPHLAAIRKRGSSPDLEVMWWTPSEQHFSPGNAITRSLGRLHPSALNKFSDPVNSLIKRYNSYVASLGAGEKPSNLLEEVALNLMFSLERLQSLPTTFDKMRFCIACLQIGYLELEALLSFITVYQPRMKLLHAEAPSDVAPCMGTFTFRPDVAQKFHAAGLPYWFLRPFHAFDNENILKVVSPITPPAVFTLEGLRVGEPLHQGMSIDGKIRAMGNFCRQMSWYHDPFAADPNAQAETSSAVAPAHSQDSSQQLSSTGSVHRTPNPPRPTPCKLIVYCHILCPSKTHLFSDDRRSRSQNASQNPPAKVAGSGRDKFQPLAADEMPGYINAWSAALAQIDVNSTTTAAPSDKHYAFPEPALLASADSLLRRNKFLHHWIILQDAFLFVASQTTLRLSSQEWREILQGHVERSDQQRNKRTKNARTLQTVIAPVLSTLATDILSSFPPPVEQIPTYDVLVFKQVIWQLAEINFRCEFLSLDRRASGLRREGFVQKCFAGGLVFDVPLRLSKEGLASQDIGVRHRYHVRMARLMVDWKFVRCHRPQWIGRSEARERQGGKWTQDEMVELEWAVARYYTESFFELYGRAAVLPMRLEHDFVDMPVAVVPA</sequence>
<protein>
    <submittedName>
        <fullName evidence="2">Uncharacterized protein</fullName>
    </submittedName>
</protein>
<feature type="region of interest" description="Disordered" evidence="1">
    <location>
        <begin position="310"/>
        <end position="343"/>
    </location>
</feature>
<dbReference type="EMBL" id="JAWWNJ010000006">
    <property type="protein sequence ID" value="KAK7053669.1"/>
    <property type="molecule type" value="Genomic_DNA"/>
</dbReference>
<keyword evidence="3" id="KW-1185">Reference proteome</keyword>
<name>A0AAW0DR82_9AGAR</name>
<gene>
    <name evidence="2" type="ORF">R3P38DRAFT_3305134</name>
</gene>
<evidence type="ECO:0000313" key="3">
    <source>
        <dbReference type="Proteomes" id="UP001362999"/>
    </source>
</evidence>
<feature type="region of interest" description="Disordered" evidence="1">
    <location>
        <begin position="367"/>
        <end position="390"/>
    </location>
</feature>
<evidence type="ECO:0000256" key="1">
    <source>
        <dbReference type="SAM" id="MobiDB-lite"/>
    </source>
</evidence>